<keyword evidence="12" id="KW-0186">Copper</keyword>
<dbReference type="InterPro" id="IPR044492">
    <property type="entry name" value="P_typ_ATPase_HD_dom"/>
</dbReference>
<dbReference type="SFLD" id="SFLDF00027">
    <property type="entry name" value="p-type_atpase"/>
    <property type="match status" value="1"/>
</dbReference>
<feature type="transmembrane region" description="Helical" evidence="15">
    <location>
        <begin position="823"/>
        <end position="845"/>
    </location>
</feature>
<dbReference type="SFLD" id="SFLDS00003">
    <property type="entry name" value="Haloacid_Dehalogenase"/>
    <property type="match status" value="1"/>
</dbReference>
<keyword evidence="3" id="KW-0813">Transport</keyword>
<keyword evidence="9" id="KW-0460">Magnesium</keyword>
<evidence type="ECO:0000256" key="7">
    <source>
        <dbReference type="ARBA" id="ARBA00022796"/>
    </source>
</evidence>
<proteinExistence type="predicted"/>
<evidence type="ECO:0000256" key="5">
    <source>
        <dbReference type="ARBA" id="ARBA00022723"/>
    </source>
</evidence>
<dbReference type="SFLD" id="SFLDG00002">
    <property type="entry name" value="C1.7:_P-type_atpase_like"/>
    <property type="match status" value="1"/>
</dbReference>
<evidence type="ECO:0000313" key="19">
    <source>
        <dbReference type="EMBL" id="CAD8076890.1"/>
    </source>
</evidence>
<evidence type="ECO:0000259" key="18">
    <source>
        <dbReference type="Pfam" id="PF00690"/>
    </source>
</evidence>
<dbReference type="EMBL" id="CAJJDN010000035">
    <property type="protein sequence ID" value="CAD8076890.1"/>
    <property type="molecule type" value="Genomic_DNA"/>
</dbReference>
<dbReference type="Proteomes" id="UP000692954">
    <property type="component" value="Unassembled WGS sequence"/>
</dbReference>
<keyword evidence="13" id="KW-0406">Ion transport</keyword>
<evidence type="ECO:0000256" key="10">
    <source>
        <dbReference type="ARBA" id="ARBA00022967"/>
    </source>
</evidence>
<evidence type="ECO:0000256" key="4">
    <source>
        <dbReference type="ARBA" id="ARBA00022692"/>
    </source>
</evidence>
<keyword evidence="20" id="KW-1185">Reference proteome</keyword>
<dbReference type="PANTHER" id="PTHR24093:SF369">
    <property type="entry name" value="CALCIUM-TRANSPORTING ATPASE"/>
    <property type="match status" value="1"/>
</dbReference>
<feature type="domain" description="Cation-transporting P-type ATPase N-terminal" evidence="18">
    <location>
        <begin position="61"/>
        <end position="126"/>
    </location>
</feature>
<dbReference type="Pfam" id="PF00689">
    <property type="entry name" value="Cation_ATPase_C"/>
    <property type="match status" value="1"/>
</dbReference>
<keyword evidence="11 15" id="KW-1133">Transmembrane helix</keyword>
<keyword evidence="14 15" id="KW-0472">Membrane</keyword>
<dbReference type="Pfam" id="PF13246">
    <property type="entry name" value="Cation_ATPase"/>
    <property type="match status" value="1"/>
</dbReference>
<dbReference type="GO" id="GO:0005388">
    <property type="term" value="F:P-type calcium transporter activity"/>
    <property type="evidence" value="ECO:0007669"/>
    <property type="project" value="TreeGrafter"/>
</dbReference>
<dbReference type="GO" id="GO:0012505">
    <property type="term" value="C:endomembrane system"/>
    <property type="evidence" value="ECO:0007669"/>
    <property type="project" value="UniProtKB-SubCell"/>
</dbReference>
<evidence type="ECO:0000256" key="6">
    <source>
        <dbReference type="ARBA" id="ARBA00022741"/>
    </source>
</evidence>
<name>A0A8S1M9H8_9CILI</name>
<feature type="transmembrane region" description="Helical" evidence="15">
    <location>
        <begin position="997"/>
        <end position="1014"/>
    </location>
</feature>
<keyword evidence="8" id="KW-0067">ATP-binding</keyword>
<evidence type="ECO:0000256" key="3">
    <source>
        <dbReference type="ARBA" id="ARBA00022448"/>
    </source>
</evidence>
<keyword evidence="7" id="KW-0187">Copper transport</keyword>
<dbReference type="Pfam" id="PF00122">
    <property type="entry name" value="E1-E2_ATPase"/>
    <property type="match status" value="1"/>
</dbReference>
<dbReference type="FunFam" id="3.40.1110.10:FF:000045">
    <property type="entry name" value="Calcium-transporting ATPase"/>
    <property type="match status" value="1"/>
</dbReference>
<accession>A0A8S1M9H8</accession>
<dbReference type="GO" id="GO:0046872">
    <property type="term" value="F:metal ion binding"/>
    <property type="evidence" value="ECO:0007669"/>
    <property type="project" value="UniProtKB-KW"/>
</dbReference>
<dbReference type="Pfam" id="PF00690">
    <property type="entry name" value="Cation_ATPase_N"/>
    <property type="match status" value="1"/>
</dbReference>
<dbReference type="FunFam" id="3.40.50.1000:FF:000144">
    <property type="entry name" value="copper-transporting ATPase 1 isoform X2"/>
    <property type="match status" value="1"/>
</dbReference>
<feature type="transmembrane region" description="Helical" evidence="15">
    <location>
        <begin position="330"/>
        <end position="348"/>
    </location>
</feature>
<evidence type="ECO:0000256" key="9">
    <source>
        <dbReference type="ARBA" id="ARBA00022842"/>
    </source>
</evidence>
<feature type="transmembrane region" description="Helical" evidence="15">
    <location>
        <begin position="1034"/>
        <end position="1063"/>
    </location>
</feature>
<organism evidence="19 20">
    <name type="scientific">Paramecium sonneborni</name>
    <dbReference type="NCBI Taxonomy" id="65129"/>
    <lineage>
        <taxon>Eukaryota</taxon>
        <taxon>Sar</taxon>
        <taxon>Alveolata</taxon>
        <taxon>Ciliophora</taxon>
        <taxon>Intramacronucleata</taxon>
        <taxon>Oligohymenophorea</taxon>
        <taxon>Peniculida</taxon>
        <taxon>Parameciidae</taxon>
        <taxon>Paramecium</taxon>
    </lineage>
</organism>
<dbReference type="GO" id="GO:0005524">
    <property type="term" value="F:ATP binding"/>
    <property type="evidence" value="ECO:0007669"/>
    <property type="project" value="UniProtKB-KW"/>
</dbReference>
<evidence type="ECO:0000313" key="20">
    <source>
        <dbReference type="Proteomes" id="UP000692954"/>
    </source>
</evidence>
<dbReference type="GO" id="GO:0005886">
    <property type="term" value="C:plasma membrane"/>
    <property type="evidence" value="ECO:0007669"/>
    <property type="project" value="TreeGrafter"/>
</dbReference>
<comment type="caution">
    <text evidence="19">The sequence shown here is derived from an EMBL/GenBank/DDBJ whole genome shotgun (WGS) entry which is preliminary data.</text>
</comment>
<evidence type="ECO:0000259" key="16">
    <source>
        <dbReference type="Pfam" id="PF00122"/>
    </source>
</evidence>
<feature type="domain" description="P-type ATPase A" evidence="16">
    <location>
        <begin position="181"/>
        <end position="306"/>
    </location>
</feature>
<dbReference type="InterPro" id="IPR006068">
    <property type="entry name" value="ATPase_P-typ_cation-transptr_C"/>
</dbReference>
<evidence type="ECO:0000256" key="12">
    <source>
        <dbReference type="ARBA" id="ARBA00023008"/>
    </source>
</evidence>
<protein>
    <recommendedName>
        <fullName evidence="2">P-type Cu(+) transporter</fullName>
        <ecNumber evidence="2">7.2.2.8</ecNumber>
    </recommendedName>
</protein>
<sequence length="1147" mass="129364">MQSPNKSALSQRDYVDDARPLSVQEQPDLGLFKITPQQLQQIFHLNTRRSTCEELEYLVQQGGIDWLIDGLHTSIKDGIPDDHDQRIQVYGHNKRIVRPPQTYCELLWNALEDFTMRVLLIASIASIAIEVATADNEHRHLAWIEGFAIFVAVLVCTNVAAMNDYSKEKQFRKLNAASEKSKIVTVIRNKQLIQIHEEQVLVGDVCKLIEGMEIPADGILIEASDVKVDESSMTGETHSITKGTINQCLKQKQEISDEGVQLGEQDRFKIPSPALLSGTRVLEGEGLFLICVVGDLSCLGQIKASLEQDEEEETPLQVKLTMIAEDIGKFGLISAVLIFFVLMIRFAIERGIANEWDHSKHWMEILNFIILSIVVLTVAIPEGLPLSVTISLAYSVQKMMNDKNLVRKMYACETMGGADSICSDKTGTLTMNKMVLTKIWNKQYYEIDYLAKEQNLNQLIQKQMENLFLEALCCNSSAELQPESGSKTEIALLEYLQRAGVDYRQMRESVNYIKKNPFNSARKRMSVIVQTKSNGLPIQRLYIKGASEIIVQSLTHMHTYDDQKIKLGVKEIQEIERVIIQMAKQSLRIICVAYLDLTGNEDIQKSNGKVYDIETKDLTFLGLFGIMDNLREGVKDAVTKCKQAGIKVRMVTGDNSETARAIALNCGIIEEGDSSAIVIEGAEFMKEVGGVVCKNCTIESCKCAKSSSEAEKNGTSLRVDTLGNMSRFKQIYPQISVMARSRPTDKYAMIIGLKECEHVVAVTGDGTNDAPALKKADVGFAMGKAGTQVAKDAAAIILMEDNFSDIVKAVMWGRNIFQSIRKFLQFQLTVNVVAVGFTLISSALLKQDVLKPIQMLWVNLIMDSFASLALATEPPSMILLKDKPYSRSESIVTNKMIKHIIGQAIFQLTVILVLVFLAQEFIPEYVDDYDDNIKNRIQEIIQENSEFVFENSSLYHPKYNTDYYPQSLKIRSGRFLTVTSDNDYEEVFNEFRVPSRHYTFIFNTFVFMQVFNFINSRKLNDEFNVLANLCNNPLFILIVFFIIILQIILVTFGNLAFSCYSYYGLTIQQWIISLIIGLVGLFISFLLKLIPEQNICPKKINNGLRTLDKKPSGILELRRGSSLRKKQSMHEQQQAPIQDNHIQLIEK</sequence>
<keyword evidence="5" id="KW-0479">Metal-binding</keyword>
<gene>
    <name evidence="19" type="ORF">PSON_ATCC_30995.1.T0350220</name>
</gene>
<feature type="transmembrane region" description="Helical" evidence="15">
    <location>
        <begin position="1069"/>
        <end position="1090"/>
    </location>
</feature>
<evidence type="ECO:0000256" key="14">
    <source>
        <dbReference type="ARBA" id="ARBA00023136"/>
    </source>
</evidence>
<dbReference type="GO" id="GO:0016887">
    <property type="term" value="F:ATP hydrolysis activity"/>
    <property type="evidence" value="ECO:0007669"/>
    <property type="project" value="InterPro"/>
</dbReference>
<evidence type="ECO:0000256" key="15">
    <source>
        <dbReference type="SAM" id="Phobius"/>
    </source>
</evidence>
<evidence type="ECO:0000256" key="13">
    <source>
        <dbReference type="ARBA" id="ARBA00023065"/>
    </source>
</evidence>
<dbReference type="NCBIfam" id="TIGR01494">
    <property type="entry name" value="ATPase_P-type"/>
    <property type="match status" value="2"/>
</dbReference>
<feature type="domain" description="Cation-transporting P-type ATPase C-terminal" evidence="17">
    <location>
        <begin position="849"/>
        <end position="1090"/>
    </location>
</feature>
<keyword evidence="4 15" id="KW-0812">Transmembrane</keyword>
<keyword evidence="10" id="KW-1278">Translocase</keyword>
<evidence type="ECO:0000256" key="1">
    <source>
        <dbReference type="ARBA" id="ARBA00004127"/>
    </source>
</evidence>
<dbReference type="InterPro" id="IPR059000">
    <property type="entry name" value="ATPase_P-type_domA"/>
</dbReference>
<evidence type="ECO:0000259" key="17">
    <source>
        <dbReference type="Pfam" id="PF00689"/>
    </source>
</evidence>
<dbReference type="EC" id="7.2.2.8" evidence="2"/>
<evidence type="ECO:0000256" key="8">
    <source>
        <dbReference type="ARBA" id="ARBA00022840"/>
    </source>
</evidence>
<reference evidence="19" key="1">
    <citation type="submission" date="2021-01" db="EMBL/GenBank/DDBJ databases">
        <authorList>
            <consortium name="Genoscope - CEA"/>
            <person name="William W."/>
        </authorList>
    </citation>
    <scope>NUCLEOTIDE SEQUENCE</scope>
</reference>
<keyword evidence="6" id="KW-0547">Nucleotide-binding</keyword>
<dbReference type="AlphaFoldDB" id="A0A8S1M9H8"/>
<dbReference type="PROSITE" id="PS00154">
    <property type="entry name" value="ATPASE_E1_E2"/>
    <property type="match status" value="1"/>
</dbReference>
<comment type="subcellular location">
    <subcellularLocation>
        <location evidence="1">Endomembrane system</location>
        <topology evidence="1">Multi-pass membrane protein</topology>
    </subcellularLocation>
</comment>
<dbReference type="InterPro" id="IPR001757">
    <property type="entry name" value="P_typ_ATPase"/>
</dbReference>
<dbReference type="PANTHER" id="PTHR24093">
    <property type="entry name" value="CATION TRANSPORTING ATPASE"/>
    <property type="match status" value="1"/>
</dbReference>
<dbReference type="GO" id="GO:0140581">
    <property type="term" value="F:P-type monovalent copper transporter activity"/>
    <property type="evidence" value="ECO:0007669"/>
    <property type="project" value="UniProtKB-EC"/>
</dbReference>
<feature type="transmembrane region" description="Helical" evidence="15">
    <location>
        <begin position="900"/>
        <end position="918"/>
    </location>
</feature>
<dbReference type="CDD" id="cd02081">
    <property type="entry name" value="P-type_ATPase_Ca_PMCA-like"/>
    <property type="match status" value="1"/>
</dbReference>
<evidence type="ECO:0000256" key="11">
    <source>
        <dbReference type="ARBA" id="ARBA00022989"/>
    </source>
</evidence>
<evidence type="ECO:0000256" key="2">
    <source>
        <dbReference type="ARBA" id="ARBA00012517"/>
    </source>
</evidence>
<feature type="transmembrane region" description="Helical" evidence="15">
    <location>
        <begin position="368"/>
        <end position="394"/>
    </location>
</feature>
<dbReference type="InterPro" id="IPR004014">
    <property type="entry name" value="ATPase_P-typ_cation-transptr_N"/>
</dbReference>
<dbReference type="InterPro" id="IPR018303">
    <property type="entry name" value="ATPase_P-typ_P_site"/>
</dbReference>
<dbReference type="OrthoDB" id="3352408at2759"/>